<keyword evidence="4 6" id="KW-1133">Transmembrane helix</keyword>
<comment type="caution">
    <text evidence="8">The sequence shown here is derived from an EMBL/GenBank/DDBJ whole genome shotgun (WGS) entry which is preliminary data.</text>
</comment>
<evidence type="ECO:0000313" key="9">
    <source>
        <dbReference type="Proteomes" id="UP001156905"/>
    </source>
</evidence>
<feature type="transmembrane region" description="Helical" evidence="6">
    <location>
        <begin position="210"/>
        <end position="230"/>
    </location>
</feature>
<dbReference type="PANTHER" id="PTHR42718">
    <property type="entry name" value="MAJOR FACILITATOR SUPERFAMILY MULTIDRUG TRANSPORTER MFSC"/>
    <property type="match status" value="1"/>
</dbReference>
<feature type="transmembrane region" description="Helical" evidence="6">
    <location>
        <begin position="114"/>
        <end position="137"/>
    </location>
</feature>
<feature type="transmembrane region" description="Helical" evidence="6">
    <location>
        <begin position="236"/>
        <end position="260"/>
    </location>
</feature>
<evidence type="ECO:0000256" key="6">
    <source>
        <dbReference type="SAM" id="Phobius"/>
    </source>
</evidence>
<evidence type="ECO:0000256" key="5">
    <source>
        <dbReference type="ARBA" id="ARBA00023136"/>
    </source>
</evidence>
<keyword evidence="5 6" id="KW-0472">Membrane</keyword>
<feature type="transmembrane region" description="Helical" evidence="6">
    <location>
        <begin position="320"/>
        <end position="339"/>
    </location>
</feature>
<dbReference type="Proteomes" id="UP001156905">
    <property type="component" value="Unassembled WGS sequence"/>
</dbReference>
<feature type="transmembrane region" description="Helical" evidence="6">
    <location>
        <begin position="90"/>
        <end position="108"/>
    </location>
</feature>
<evidence type="ECO:0000256" key="3">
    <source>
        <dbReference type="ARBA" id="ARBA00022692"/>
    </source>
</evidence>
<dbReference type="Pfam" id="PF07690">
    <property type="entry name" value="MFS_1"/>
    <property type="match status" value="1"/>
</dbReference>
<accession>A0ABQ6ASQ0</accession>
<feature type="transmembrane region" description="Helical" evidence="6">
    <location>
        <begin position="61"/>
        <end position="83"/>
    </location>
</feature>
<keyword evidence="3 6" id="KW-0812">Transmembrane</keyword>
<feature type="transmembrane region" description="Helical" evidence="6">
    <location>
        <begin position="280"/>
        <end position="300"/>
    </location>
</feature>
<dbReference type="InterPro" id="IPR011701">
    <property type="entry name" value="MFS"/>
</dbReference>
<feature type="transmembrane region" description="Helical" evidence="6">
    <location>
        <begin position="346"/>
        <end position="365"/>
    </location>
</feature>
<dbReference type="EMBL" id="BSOW01000005">
    <property type="protein sequence ID" value="GLR85254.1"/>
    <property type="molecule type" value="Genomic_DNA"/>
</dbReference>
<feature type="transmembrane region" description="Helical" evidence="6">
    <location>
        <begin position="410"/>
        <end position="431"/>
    </location>
</feature>
<evidence type="ECO:0000256" key="1">
    <source>
        <dbReference type="ARBA" id="ARBA00004141"/>
    </source>
</evidence>
<evidence type="ECO:0000256" key="4">
    <source>
        <dbReference type="ARBA" id="ARBA00022989"/>
    </source>
</evidence>
<keyword evidence="9" id="KW-1185">Reference proteome</keyword>
<name>A0ABQ6ASQ0_9BRAD</name>
<evidence type="ECO:0000313" key="8">
    <source>
        <dbReference type="EMBL" id="GLR85254.1"/>
    </source>
</evidence>
<gene>
    <name evidence="8" type="ORF">GCM10007857_19640</name>
</gene>
<feature type="transmembrane region" description="Helical" evidence="6">
    <location>
        <begin position="12"/>
        <end position="34"/>
    </location>
</feature>
<feature type="transmembrane region" description="Helical" evidence="6">
    <location>
        <begin position="178"/>
        <end position="198"/>
    </location>
</feature>
<comment type="subcellular location">
    <subcellularLocation>
        <location evidence="1">Membrane</location>
        <topology evidence="1">Multi-pass membrane protein</topology>
    </subcellularLocation>
</comment>
<dbReference type="InterPro" id="IPR020846">
    <property type="entry name" value="MFS_dom"/>
</dbReference>
<protein>
    <submittedName>
        <fullName evidence="8">MFS transporter</fullName>
    </submittedName>
</protein>
<sequence>MMSSDDDRRGPISLGGIAPQPLFAVAAVVLGSIFTNYDTRLIGYGISDLRGAFSLSFDEGAWLYTASVGSQIFVAPAVVWLVTTFGLRRILAVPSMLFAVVSYAIPFAKNYETLMALSIVYGLLLGTFVPATFMIIFRHLPTKWWLWAIALYAVRVGLTQDVGLAAVGLFTADIGWQWLYWQGVVIAPPMALLVYLGTPPCRINRDLLHNADWGGMLLFGASLSMLYAGLDQGNRLDWLGSGIVVGLLVGGGTLFIAFLVNEVYARHPWANIDVLFRRNIGFGLAVALFYTLTSLSNSVLVPGFLGTVTLLRPEQYGSLLLAYGALPILTLTPLSVVILRHFDARWVAAFGLSTFAAAGLLGMQLTHDWAPADFRAIVLLLSVGQVFTLTPTILTLVANSDSSRATAFSAYIQVIRVVGAEVGVALMTTWLRVREQIHSYYLGLHVAEGNSEVGHRLAALAGQLSDHGADVASARAISVISGTVAREANVFAFIDGFSLCFWLAIAGLFCVCWITRAPPGPFTPAPFGLAKALLRRCGVRLATHV</sequence>
<dbReference type="Gene3D" id="1.20.1250.20">
    <property type="entry name" value="MFS general substrate transporter like domains"/>
    <property type="match status" value="1"/>
</dbReference>
<organism evidence="8 9">
    <name type="scientific">Bradyrhizobium iriomotense</name>
    <dbReference type="NCBI Taxonomy" id="441950"/>
    <lineage>
        <taxon>Bacteria</taxon>
        <taxon>Pseudomonadati</taxon>
        <taxon>Pseudomonadota</taxon>
        <taxon>Alphaproteobacteria</taxon>
        <taxon>Hyphomicrobiales</taxon>
        <taxon>Nitrobacteraceae</taxon>
        <taxon>Bradyrhizobium</taxon>
    </lineage>
</organism>
<dbReference type="PROSITE" id="PS50850">
    <property type="entry name" value="MFS"/>
    <property type="match status" value="1"/>
</dbReference>
<proteinExistence type="predicted"/>
<evidence type="ECO:0000256" key="2">
    <source>
        <dbReference type="ARBA" id="ARBA00022448"/>
    </source>
</evidence>
<feature type="transmembrane region" description="Helical" evidence="6">
    <location>
        <begin position="144"/>
        <end position="172"/>
    </location>
</feature>
<feature type="domain" description="Major facilitator superfamily (MFS) profile" evidence="7">
    <location>
        <begin position="24"/>
        <end position="437"/>
    </location>
</feature>
<dbReference type="SUPFAM" id="SSF103473">
    <property type="entry name" value="MFS general substrate transporter"/>
    <property type="match status" value="1"/>
</dbReference>
<feature type="transmembrane region" description="Helical" evidence="6">
    <location>
        <begin position="490"/>
        <end position="514"/>
    </location>
</feature>
<feature type="transmembrane region" description="Helical" evidence="6">
    <location>
        <begin position="377"/>
        <end position="398"/>
    </location>
</feature>
<dbReference type="PANTHER" id="PTHR42718:SF9">
    <property type="entry name" value="MAJOR FACILITATOR SUPERFAMILY MULTIDRUG TRANSPORTER MFSC"/>
    <property type="match status" value="1"/>
</dbReference>
<keyword evidence="2" id="KW-0813">Transport</keyword>
<dbReference type="RefSeq" id="WP_284264175.1">
    <property type="nucleotide sequence ID" value="NZ_BSOW01000005.1"/>
</dbReference>
<evidence type="ECO:0000259" key="7">
    <source>
        <dbReference type="PROSITE" id="PS50850"/>
    </source>
</evidence>
<reference evidence="9" key="1">
    <citation type="journal article" date="2019" name="Int. J. Syst. Evol. Microbiol.">
        <title>The Global Catalogue of Microorganisms (GCM) 10K type strain sequencing project: providing services to taxonomists for standard genome sequencing and annotation.</title>
        <authorList>
            <consortium name="The Broad Institute Genomics Platform"/>
            <consortium name="The Broad Institute Genome Sequencing Center for Infectious Disease"/>
            <person name="Wu L."/>
            <person name="Ma J."/>
        </authorList>
    </citation>
    <scope>NUCLEOTIDE SEQUENCE [LARGE SCALE GENOMIC DNA]</scope>
    <source>
        <strain evidence="9">NBRC 102520</strain>
    </source>
</reference>
<dbReference type="InterPro" id="IPR036259">
    <property type="entry name" value="MFS_trans_sf"/>
</dbReference>